<dbReference type="InterPro" id="IPR036916">
    <property type="entry name" value="Sda_sf"/>
</dbReference>
<keyword evidence="2" id="KW-1185">Reference proteome</keyword>
<dbReference type="InterPro" id="IPR015064">
    <property type="entry name" value="Sda"/>
</dbReference>
<dbReference type="Proteomes" id="UP000199163">
    <property type="component" value="Unassembled WGS sequence"/>
</dbReference>
<sequence length="53" mass="6120">MYFISDNVLMEAYEKATELQLDREFIELLHAEIKRRGLSAQIPAPMVPVQASR</sequence>
<dbReference type="OrthoDB" id="2933732at2"/>
<dbReference type="AlphaFoldDB" id="A0A1G8E1D2"/>
<organism evidence="1 2">
    <name type="scientific">Alteribacillus persepolensis</name>
    <dbReference type="NCBI Taxonomy" id="568899"/>
    <lineage>
        <taxon>Bacteria</taxon>
        <taxon>Bacillati</taxon>
        <taxon>Bacillota</taxon>
        <taxon>Bacilli</taxon>
        <taxon>Bacillales</taxon>
        <taxon>Bacillaceae</taxon>
        <taxon>Alteribacillus</taxon>
    </lineage>
</organism>
<name>A0A1G8E1D2_9BACI</name>
<dbReference type="EMBL" id="FNDK01000008">
    <property type="protein sequence ID" value="SDH63733.1"/>
    <property type="molecule type" value="Genomic_DNA"/>
</dbReference>
<gene>
    <name evidence="1" type="ORF">SAMN05192534_108104</name>
</gene>
<accession>A0A1G8E1D2</accession>
<protein>
    <submittedName>
        <fullName evidence="1">Sporulation inhibitor A</fullName>
    </submittedName>
</protein>
<dbReference type="Pfam" id="PF08970">
    <property type="entry name" value="Sda"/>
    <property type="match status" value="1"/>
</dbReference>
<reference evidence="1 2" key="1">
    <citation type="submission" date="2016-10" db="EMBL/GenBank/DDBJ databases">
        <authorList>
            <person name="de Groot N.N."/>
        </authorList>
    </citation>
    <scope>NUCLEOTIDE SEQUENCE [LARGE SCALE GENOMIC DNA]</scope>
    <source>
        <strain evidence="1 2">DSM 21632</strain>
    </source>
</reference>
<dbReference type="RefSeq" id="WP_091272982.1">
    <property type="nucleotide sequence ID" value="NZ_FNDK01000008.1"/>
</dbReference>
<dbReference type="SUPFAM" id="SSF100985">
    <property type="entry name" value="Sporulation inhibitor Sda"/>
    <property type="match status" value="1"/>
</dbReference>
<dbReference type="Gene3D" id="1.10.287.1100">
    <property type="entry name" value="Sporulation inhibitor A"/>
    <property type="match status" value="1"/>
</dbReference>
<evidence type="ECO:0000313" key="1">
    <source>
        <dbReference type="EMBL" id="SDH63733.1"/>
    </source>
</evidence>
<evidence type="ECO:0000313" key="2">
    <source>
        <dbReference type="Proteomes" id="UP000199163"/>
    </source>
</evidence>
<proteinExistence type="predicted"/>